<gene>
    <name evidence="1" type="ORF">BPS26883_00541</name>
</gene>
<organism evidence="1 2">
    <name type="scientific">Burkholderia pseudomultivorans</name>
    <dbReference type="NCBI Taxonomy" id="1207504"/>
    <lineage>
        <taxon>Bacteria</taxon>
        <taxon>Pseudomonadati</taxon>
        <taxon>Pseudomonadota</taxon>
        <taxon>Betaproteobacteria</taxon>
        <taxon>Burkholderiales</taxon>
        <taxon>Burkholderiaceae</taxon>
        <taxon>Burkholderia</taxon>
        <taxon>Burkholderia cepacia complex</taxon>
    </lineage>
</organism>
<dbReference type="RefSeq" id="WP_174901423.1">
    <property type="nucleotide sequence ID" value="NZ_CABVPP010000002.1"/>
</dbReference>
<evidence type="ECO:0000313" key="2">
    <source>
        <dbReference type="Proteomes" id="UP000494162"/>
    </source>
</evidence>
<dbReference type="Proteomes" id="UP000494162">
    <property type="component" value="Unassembled WGS sequence"/>
</dbReference>
<reference evidence="1 2" key="1">
    <citation type="submission" date="2019-09" db="EMBL/GenBank/DDBJ databases">
        <authorList>
            <person name="Depoorter E."/>
        </authorList>
    </citation>
    <scope>NUCLEOTIDE SEQUENCE [LARGE SCALE GENOMIC DNA]</scope>
    <source>
        <strain evidence="1">LMG 26883</strain>
    </source>
</reference>
<evidence type="ECO:0000313" key="1">
    <source>
        <dbReference type="EMBL" id="VWB15110.1"/>
    </source>
</evidence>
<protein>
    <submittedName>
        <fullName evidence="1">Uncharacterized protein</fullName>
    </submittedName>
</protein>
<accession>A0A6P2HEG1</accession>
<sequence length="235" mass="24659">MGLLDQLIGGASREAIAGTLGAPVDVAAGAINGTTAALGSVLPQGFPAITNPVGGSDWLAQRMRDVGTLSDTPGTPADAVGGLLPMLIGPLKDGALKDARGLLEALARGERPRPIDIGNLTPEQFDAINKARAQLNMPEFSSPDVYYRGTHHYNSRVTDQVPPYSIDDMLQQIDSGMSAQSRVVTGGRSPVLENPTPRINESGVPVRDQAVLNYGRGGQPELFSVVPKGDGRKKK</sequence>
<proteinExistence type="predicted"/>
<name>A0A6P2HEG1_9BURK</name>
<dbReference type="GeneID" id="93167560"/>
<dbReference type="EMBL" id="CABVPP010000002">
    <property type="protein sequence ID" value="VWB15110.1"/>
    <property type="molecule type" value="Genomic_DNA"/>
</dbReference>
<dbReference type="AlphaFoldDB" id="A0A6P2HEG1"/>